<evidence type="ECO:0000256" key="2">
    <source>
        <dbReference type="ARBA" id="ARBA00004691"/>
    </source>
</evidence>
<dbReference type="EC" id="1.17.99.6" evidence="4 17"/>
<dbReference type="HAMAP" id="MF_02089">
    <property type="entry name" value="QueH"/>
    <property type="match status" value="1"/>
</dbReference>
<evidence type="ECO:0000256" key="13">
    <source>
        <dbReference type="ARBA" id="ARBA00023157"/>
    </source>
</evidence>
<evidence type="ECO:0000256" key="14">
    <source>
        <dbReference type="ARBA" id="ARBA00023284"/>
    </source>
</evidence>
<name>A0A5A8F4J9_9BACT</name>
<sequence length="198" mass="24186">MKLLLHQCCAPCSLYPLKILKNEPFEIYGFFYNPNIHPVEEFYKRLENVWFLNNLEGIKTIIDETYGLKEFVQNVVYRESKRCNYCYYMRIEKTVKIAKNGKFDAFTTTLLYSKYQNHQMIKDICEDLSHKYKIEFYYYDFREGWKEGIEKSKELNLYRQQYCGCIYSEEDRYRKQLSRKFNKLKEIQLCEVNNEPTK</sequence>
<keyword evidence="14 17" id="KW-0676">Redox-active center</keyword>
<dbReference type="GO" id="GO:0052693">
    <property type="term" value="F:epoxyqueuosine reductase activity"/>
    <property type="evidence" value="ECO:0007669"/>
    <property type="project" value="UniProtKB-UniRule"/>
</dbReference>
<dbReference type="PANTHER" id="PTHR36701">
    <property type="entry name" value="EPOXYQUEUOSINE REDUCTASE QUEH"/>
    <property type="match status" value="1"/>
</dbReference>
<comment type="catalytic activity">
    <reaction evidence="16 17">
        <text>epoxyqueuosine(34) in tRNA + AH2 = queuosine(34) in tRNA + A + H2O</text>
        <dbReference type="Rhea" id="RHEA:32159"/>
        <dbReference type="Rhea" id="RHEA-COMP:18571"/>
        <dbReference type="Rhea" id="RHEA-COMP:18582"/>
        <dbReference type="ChEBI" id="CHEBI:13193"/>
        <dbReference type="ChEBI" id="CHEBI:15377"/>
        <dbReference type="ChEBI" id="CHEBI:17499"/>
        <dbReference type="ChEBI" id="CHEBI:194431"/>
        <dbReference type="ChEBI" id="CHEBI:194443"/>
        <dbReference type="EC" id="1.17.99.6"/>
    </reaction>
</comment>
<dbReference type="Pfam" id="PF02677">
    <property type="entry name" value="QueH"/>
    <property type="match status" value="1"/>
</dbReference>
<evidence type="ECO:0000313" key="19">
    <source>
        <dbReference type="Proteomes" id="UP000322876"/>
    </source>
</evidence>
<comment type="function">
    <text evidence="1 17">Catalyzes the conversion of epoxyqueuosine (oQ) to queuosine (Q), which is a hypermodified base found in the wobble positions of tRNA(Asp), tRNA(Asn), tRNA(His) and tRNA(Tyr).</text>
</comment>
<feature type="binding site" evidence="17">
    <location>
        <position position="8"/>
    </location>
    <ligand>
        <name>[4Fe-4S] cluster</name>
        <dbReference type="ChEBI" id="CHEBI:49883"/>
    </ligand>
</feature>
<dbReference type="GO" id="GO:0051539">
    <property type="term" value="F:4 iron, 4 sulfur cluster binding"/>
    <property type="evidence" value="ECO:0007669"/>
    <property type="project" value="UniProtKB-UniRule"/>
</dbReference>
<evidence type="ECO:0000256" key="8">
    <source>
        <dbReference type="ARBA" id="ARBA00022723"/>
    </source>
</evidence>
<dbReference type="GO" id="GO:0008616">
    <property type="term" value="P:tRNA queuosine(34) biosynthetic process"/>
    <property type="evidence" value="ECO:0007669"/>
    <property type="project" value="UniProtKB-UniRule"/>
</dbReference>
<keyword evidence="9 17" id="KW-0671">Queuosine biosynthesis</keyword>
<comment type="similarity">
    <text evidence="3 17">Belongs to the QueH family.</text>
</comment>
<feature type="binding site" evidence="17">
    <location>
        <position position="9"/>
    </location>
    <ligand>
        <name>[4Fe-4S] cluster</name>
        <dbReference type="ChEBI" id="CHEBI:49883"/>
    </ligand>
</feature>
<evidence type="ECO:0000256" key="15">
    <source>
        <dbReference type="ARBA" id="ARBA00031446"/>
    </source>
</evidence>
<keyword evidence="6 17" id="KW-0004">4Fe-4S</keyword>
<feature type="binding site" evidence="17">
    <location>
        <position position="86"/>
    </location>
    <ligand>
        <name>[4Fe-4S] cluster</name>
        <dbReference type="ChEBI" id="CHEBI:49883"/>
    </ligand>
</feature>
<evidence type="ECO:0000256" key="6">
    <source>
        <dbReference type="ARBA" id="ARBA00022485"/>
    </source>
</evidence>
<evidence type="ECO:0000256" key="1">
    <source>
        <dbReference type="ARBA" id="ARBA00002268"/>
    </source>
</evidence>
<protein>
    <recommendedName>
        <fullName evidence="5 17">Epoxyqueuosine reductase QueH</fullName>
        <ecNumber evidence="4 17">1.17.99.6</ecNumber>
    </recommendedName>
    <alternativeName>
        <fullName evidence="15 17">Queuosine biosynthesis protein QueH</fullName>
    </alternativeName>
</protein>
<evidence type="ECO:0000256" key="17">
    <source>
        <dbReference type="HAMAP-Rule" id="MF_02089"/>
    </source>
</evidence>
<organism evidence="18 19">
    <name type="scientific">Deferribacter autotrophicus</name>
    <dbReference type="NCBI Taxonomy" id="500465"/>
    <lineage>
        <taxon>Bacteria</taxon>
        <taxon>Pseudomonadati</taxon>
        <taxon>Deferribacterota</taxon>
        <taxon>Deferribacteres</taxon>
        <taxon>Deferribacterales</taxon>
        <taxon>Deferribacteraceae</taxon>
        <taxon>Deferribacter</taxon>
    </lineage>
</organism>
<keyword evidence="12 17" id="KW-0411">Iron-sulfur</keyword>
<evidence type="ECO:0000256" key="12">
    <source>
        <dbReference type="ARBA" id="ARBA00023014"/>
    </source>
</evidence>
<keyword evidence="8 17" id="KW-0479">Metal-binding</keyword>
<evidence type="ECO:0000256" key="11">
    <source>
        <dbReference type="ARBA" id="ARBA00023004"/>
    </source>
</evidence>
<evidence type="ECO:0000256" key="7">
    <source>
        <dbReference type="ARBA" id="ARBA00022694"/>
    </source>
</evidence>
<comment type="pathway">
    <text evidence="2 17">tRNA modification; tRNA-queuosine biosynthesis.</text>
</comment>
<evidence type="ECO:0000313" key="18">
    <source>
        <dbReference type="EMBL" id="KAA0258269.1"/>
    </source>
</evidence>
<dbReference type="InterPro" id="IPR003828">
    <property type="entry name" value="QueH"/>
</dbReference>
<evidence type="ECO:0000256" key="4">
    <source>
        <dbReference type="ARBA" id="ARBA00012622"/>
    </source>
</evidence>
<gene>
    <name evidence="17" type="primary">queH</name>
    <name evidence="18" type="ORF">FHQ18_07385</name>
</gene>
<evidence type="ECO:0000256" key="5">
    <source>
        <dbReference type="ARBA" id="ARBA00016895"/>
    </source>
</evidence>
<dbReference type="OrthoDB" id="9801033at2"/>
<dbReference type="AlphaFoldDB" id="A0A5A8F4J9"/>
<accession>A0A5A8F4J9</accession>
<evidence type="ECO:0000256" key="16">
    <source>
        <dbReference type="ARBA" id="ARBA00047415"/>
    </source>
</evidence>
<reference evidence="18 19" key="1">
    <citation type="submission" date="2019-06" db="EMBL/GenBank/DDBJ databases">
        <title>Genomic insights into carbon and energy metabolism of Deferribacter autotrophicus revealed new metabolic traits in the phylum Deferribacteres.</title>
        <authorList>
            <person name="Slobodkin A.I."/>
            <person name="Slobodkina G.B."/>
            <person name="Allioux M."/>
            <person name="Alain K."/>
            <person name="Jebbar M."/>
            <person name="Shadrin V."/>
            <person name="Kublanov I.V."/>
            <person name="Toshchakov S.V."/>
            <person name="Bonch-Osmolovskaya E.A."/>
        </authorList>
    </citation>
    <scope>NUCLEOTIDE SEQUENCE [LARGE SCALE GENOMIC DNA]</scope>
    <source>
        <strain evidence="18 19">SL50</strain>
    </source>
</reference>
<keyword evidence="10 17" id="KW-0560">Oxidoreductase</keyword>
<feature type="binding site" evidence="17">
    <location>
        <position position="83"/>
    </location>
    <ligand>
        <name>[4Fe-4S] cluster</name>
        <dbReference type="ChEBI" id="CHEBI:49883"/>
    </ligand>
</feature>
<dbReference type="EMBL" id="VFJB01000005">
    <property type="protein sequence ID" value="KAA0258269.1"/>
    <property type="molecule type" value="Genomic_DNA"/>
</dbReference>
<dbReference type="RefSeq" id="WP_149266588.1">
    <property type="nucleotide sequence ID" value="NZ_VFJB01000005.1"/>
</dbReference>
<keyword evidence="13 17" id="KW-1015">Disulfide bond</keyword>
<dbReference type="GO" id="GO:0046872">
    <property type="term" value="F:metal ion binding"/>
    <property type="evidence" value="ECO:0007669"/>
    <property type="project" value="UniProtKB-KW"/>
</dbReference>
<feature type="disulfide bond" description="Redox-active" evidence="17">
    <location>
        <begin position="163"/>
        <end position="165"/>
    </location>
</feature>
<keyword evidence="7 17" id="KW-0819">tRNA processing</keyword>
<dbReference type="Proteomes" id="UP000322876">
    <property type="component" value="Unassembled WGS sequence"/>
</dbReference>
<proteinExistence type="inferred from homology"/>
<keyword evidence="19" id="KW-1185">Reference proteome</keyword>
<evidence type="ECO:0000256" key="3">
    <source>
        <dbReference type="ARBA" id="ARBA00008207"/>
    </source>
</evidence>
<dbReference type="UniPathway" id="UPA00392"/>
<comment type="caution">
    <text evidence="18">The sequence shown here is derived from an EMBL/GenBank/DDBJ whole genome shotgun (WGS) entry which is preliminary data.</text>
</comment>
<evidence type="ECO:0000256" key="9">
    <source>
        <dbReference type="ARBA" id="ARBA00022785"/>
    </source>
</evidence>
<evidence type="ECO:0000256" key="10">
    <source>
        <dbReference type="ARBA" id="ARBA00023002"/>
    </source>
</evidence>
<keyword evidence="11 17" id="KW-0408">Iron</keyword>
<dbReference type="PANTHER" id="PTHR36701:SF1">
    <property type="entry name" value="EPOXYQUEUOSINE REDUCTASE QUEH"/>
    <property type="match status" value="1"/>
</dbReference>